<dbReference type="GO" id="GO:0005506">
    <property type="term" value="F:iron ion binding"/>
    <property type="evidence" value="ECO:0007669"/>
    <property type="project" value="InterPro"/>
</dbReference>
<name>A0A4V3XGI5_9AGAM</name>
<keyword evidence="3" id="KW-1185">Reference proteome</keyword>
<gene>
    <name evidence="2" type="ORF">EW146_g116</name>
</gene>
<dbReference type="GO" id="GO:0016705">
    <property type="term" value="F:oxidoreductase activity, acting on paired donors, with incorporation or reduction of molecular oxygen"/>
    <property type="evidence" value="ECO:0007669"/>
    <property type="project" value="InterPro"/>
</dbReference>
<evidence type="ECO:0000313" key="2">
    <source>
        <dbReference type="EMBL" id="THH21493.1"/>
    </source>
</evidence>
<comment type="caution">
    <text evidence="2">The sequence shown here is derived from an EMBL/GenBank/DDBJ whole genome shotgun (WGS) entry which is preliminary data.</text>
</comment>
<keyword evidence="1" id="KW-0812">Transmembrane</keyword>
<protein>
    <submittedName>
        <fullName evidence="2">Uncharacterized protein</fullName>
    </submittedName>
</protein>
<dbReference type="SUPFAM" id="SSF48264">
    <property type="entry name" value="Cytochrome P450"/>
    <property type="match status" value="1"/>
</dbReference>
<dbReference type="EMBL" id="SGPL01000002">
    <property type="protein sequence ID" value="THH21493.1"/>
    <property type="molecule type" value="Genomic_DNA"/>
</dbReference>
<keyword evidence="1" id="KW-1133">Transmembrane helix</keyword>
<evidence type="ECO:0000313" key="3">
    <source>
        <dbReference type="Proteomes" id="UP000310158"/>
    </source>
</evidence>
<dbReference type="InterPro" id="IPR036396">
    <property type="entry name" value="Cyt_P450_sf"/>
</dbReference>
<dbReference type="OrthoDB" id="10029320at2759"/>
<accession>A0A4V3XGI5</accession>
<keyword evidence="1" id="KW-0472">Membrane</keyword>
<dbReference type="Proteomes" id="UP000310158">
    <property type="component" value="Unassembled WGS sequence"/>
</dbReference>
<sequence>MLRFFLFASCPRITSIRYVLLRDDINVVWRARIKGFLACCINIRFRTIMFFIIVFVSVVLSIFICVRFSRKSRIVFTLEKIQQLLNPSPGMFKECALRSRANPNVRLIRILGITNTFVSDDPEVHRQFIAKTTSFLPRSYRDWLCLQHTARSTVERALLDAQDKASVADGSPIDFAKFHRIITFYIISIALLGADAAAIDYDDVQFVTDAISELWALSKTDAMPPPGLLNQVNNHLNKWFPHVGHDDHLLDYIIPTYETMWRVVAIAVARAADIDDRATFRSFLDHPTNDQFCNFPGDRPSVEAYVNEILRVHPPTKHIARAIPPSFPHLLQSFIESIPTGLSEWLCNSLTHTVTADINTLHKNPSIWCDDALDFDPMRFHPTRFDYKAKDVAPKMAAIMAAAVMERVDSMNDEVPLTIVRGDKIGGRQGWDGWFISLHGESSGKGTC</sequence>
<dbReference type="GO" id="GO:0020037">
    <property type="term" value="F:heme binding"/>
    <property type="evidence" value="ECO:0007669"/>
    <property type="project" value="InterPro"/>
</dbReference>
<dbReference type="GO" id="GO:0004497">
    <property type="term" value="F:monooxygenase activity"/>
    <property type="evidence" value="ECO:0007669"/>
    <property type="project" value="InterPro"/>
</dbReference>
<organism evidence="2 3">
    <name type="scientific">Bondarzewia mesenterica</name>
    <dbReference type="NCBI Taxonomy" id="1095465"/>
    <lineage>
        <taxon>Eukaryota</taxon>
        <taxon>Fungi</taxon>
        <taxon>Dikarya</taxon>
        <taxon>Basidiomycota</taxon>
        <taxon>Agaricomycotina</taxon>
        <taxon>Agaricomycetes</taxon>
        <taxon>Russulales</taxon>
        <taxon>Bondarzewiaceae</taxon>
        <taxon>Bondarzewia</taxon>
    </lineage>
</organism>
<reference evidence="2 3" key="1">
    <citation type="submission" date="2019-02" db="EMBL/GenBank/DDBJ databases">
        <title>Genome sequencing of the rare red list fungi Bondarzewia mesenterica.</title>
        <authorList>
            <person name="Buettner E."/>
            <person name="Kellner H."/>
        </authorList>
    </citation>
    <scope>NUCLEOTIDE SEQUENCE [LARGE SCALE GENOMIC DNA]</scope>
    <source>
        <strain evidence="2 3">DSM 108281</strain>
    </source>
</reference>
<feature type="transmembrane region" description="Helical" evidence="1">
    <location>
        <begin position="48"/>
        <end position="66"/>
    </location>
</feature>
<dbReference type="Gene3D" id="1.10.630.10">
    <property type="entry name" value="Cytochrome P450"/>
    <property type="match status" value="1"/>
</dbReference>
<proteinExistence type="predicted"/>
<evidence type="ECO:0000256" key="1">
    <source>
        <dbReference type="SAM" id="Phobius"/>
    </source>
</evidence>
<dbReference type="AlphaFoldDB" id="A0A4V3XGI5"/>